<evidence type="ECO:0000313" key="3">
    <source>
        <dbReference type="Proteomes" id="UP001596990"/>
    </source>
</evidence>
<evidence type="ECO:0000313" key="2">
    <source>
        <dbReference type="EMBL" id="MFD1019846.1"/>
    </source>
</evidence>
<keyword evidence="1" id="KW-0472">Membrane</keyword>
<comment type="caution">
    <text evidence="2">The sequence shown here is derived from an EMBL/GenBank/DDBJ whole genome shotgun (WGS) entry which is preliminary data.</text>
</comment>
<keyword evidence="3" id="KW-1185">Reference proteome</keyword>
<accession>A0ABW3L1B4</accession>
<keyword evidence="1" id="KW-1133">Transmembrane helix</keyword>
<dbReference type="EMBL" id="JBHTKL010000005">
    <property type="protein sequence ID" value="MFD1019846.1"/>
    <property type="molecule type" value="Genomic_DNA"/>
</dbReference>
<feature type="transmembrane region" description="Helical" evidence="1">
    <location>
        <begin position="36"/>
        <end position="55"/>
    </location>
</feature>
<dbReference type="Pfam" id="PF22268">
    <property type="entry name" value="DUF6954"/>
    <property type="match status" value="1"/>
</dbReference>
<reference evidence="3" key="1">
    <citation type="journal article" date="2019" name="Int. J. Syst. Evol. Microbiol.">
        <title>The Global Catalogue of Microorganisms (GCM) 10K type strain sequencing project: providing services to taxonomists for standard genome sequencing and annotation.</title>
        <authorList>
            <consortium name="The Broad Institute Genomics Platform"/>
            <consortium name="The Broad Institute Genome Sequencing Center for Infectious Disease"/>
            <person name="Wu L."/>
            <person name="Ma J."/>
        </authorList>
    </citation>
    <scope>NUCLEOTIDE SEQUENCE [LARGE SCALE GENOMIC DNA]</scope>
    <source>
        <strain evidence="3">CCUG 56607</strain>
    </source>
</reference>
<sequence length="62" mass="6979">MKWLVYTSFIIVFLAVTAFGIGPVVFADGPTDERILTLIVVLVIYAMLAGCLILYRKRNIMK</sequence>
<gene>
    <name evidence="2" type="ORF">ACFQ2J_11735</name>
</gene>
<keyword evidence="1" id="KW-0812">Transmembrane</keyword>
<dbReference type="InterPro" id="IPR054229">
    <property type="entry name" value="DUF6954"/>
</dbReference>
<evidence type="ECO:0000256" key="1">
    <source>
        <dbReference type="SAM" id="Phobius"/>
    </source>
</evidence>
<name>A0ABW3L1B4_9BACI</name>
<organism evidence="2 3">
    <name type="scientific">Thalassobacillus hwangdonensis</name>
    <dbReference type="NCBI Taxonomy" id="546108"/>
    <lineage>
        <taxon>Bacteria</taxon>
        <taxon>Bacillati</taxon>
        <taxon>Bacillota</taxon>
        <taxon>Bacilli</taxon>
        <taxon>Bacillales</taxon>
        <taxon>Bacillaceae</taxon>
        <taxon>Thalassobacillus</taxon>
    </lineage>
</organism>
<dbReference type="Proteomes" id="UP001596990">
    <property type="component" value="Unassembled WGS sequence"/>
</dbReference>
<dbReference type="RefSeq" id="WP_386060410.1">
    <property type="nucleotide sequence ID" value="NZ_JBHTKL010000005.1"/>
</dbReference>
<protein>
    <submittedName>
        <fullName evidence="2">DUF6954 family protein</fullName>
    </submittedName>
</protein>
<proteinExistence type="predicted"/>